<reference evidence="2 3" key="1">
    <citation type="submission" date="2024-04" db="EMBL/GenBank/DDBJ databases">
        <authorList>
            <person name="Fracassetti M."/>
        </authorList>
    </citation>
    <scope>NUCLEOTIDE SEQUENCE [LARGE SCALE GENOMIC DNA]</scope>
</reference>
<gene>
    <name evidence="2" type="ORF">LTRI10_LOCUS39530</name>
</gene>
<evidence type="ECO:0000313" key="2">
    <source>
        <dbReference type="EMBL" id="CAL1399339.1"/>
    </source>
</evidence>
<keyword evidence="3" id="KW-1185">Reference proteome</keyword>
<dbReference type="AlphaFoldDB" id="A0AAV2FN15"/>
<protein>
    <submittedName>
        <fullName evidence="2">Uncharacterized protein</fullName>
    </submittedName>
</protein>
<organism evidence="2 3">
    <name type="scientific">Linum trigynum</name>
    <dbReference type="NCBI Taxonomy" id="586398"/>
    <lineage>
        <taxon>Eukaryota</taxon>
        <taxon>Viridiplantae</taxon>
        <taxon>Streptophyta</taxon>
        <taxon>Embryophyta</taxon>
        <taxon>Tracheophyta</taxon>
        <taxon>Spermatophyta</taxon>
        <taxon>Magnoliopsida</taxon>
        <taxon>eudicotyledons</taxon>
        <taxon>Gunneridae</taxon>
        <taxon>Pentapetalae</taxon>
        <taxon>rosids</taxon>
        <taxon>fabids</taxon>
        <taxon>Malpighiales</taxon>
        <taxon>Linaceae</taxon>
        <taxon>Linum</taxon>
    </lineage>
</organism>
<dbReference type="EMBL" id="OZ034820">
    <property type="protein sequence ID" value="CAL1399339.1"/>
    <property type="molecule type" value="Genomic_DNA"/>
</dbReference>
<dbReference type="Proteomes" id="UP001497516">
    <property type="component" value="Chromosome 7"/>
</dbReference>
<evidence type="ECO:0000313" key="3">
    <source>
        <dbReference type="Proteomes" id="UP001497516"/>
    </source>
</evidence>
<proteinExistence type="predicted"/>
<evidence type="ECO:0000256" key="1">
    <source>
        <dbReference type="SAM" id="MobiDB-lite"/>
    </source>
</evidence>
<feature type="region of interest" description="Disordered" evidence="1">
    <location>
        <begin position="31"/>
        <end position="66"/>
    </location>
</feature>
<accession>A0AAV2FN15</accession>
<sequence length="66" mass="7321">MFELLLHPSRSDKRLANKTRDFDDIFFTLPPDLSMSSSPSSSTDRLANRARTPLSSSSCPSSSSDR</sequence>
<feature type="compositionally biased region" description="Low complexity" evidence="1">
    <location>
        <begin position="55"/>
        <end position="66"/>
    </location>
</feature>
<name>A0AAV2FN15_9ROSI</name>